<dbReference type="PANTHER" id="PTHR43394:SF1">
    <property type="entry name" value="ATP-BINDING CASSETTE SUB-FAMILY B MEMBER 10, MITOCHONDRIAL"/>
    <property type="match status" value="1"/>
</dbReference>
<comment type="caution">
    <text evidence="13">The sequence shown here is derived from an EMBL/GenBank/DDBJ whole genome shotgun (WGS) entry which is preliminary data.</text>
</comment>
<evidence type="ECO:0000259" key="12">
    <source>
        <dbReference type="PROSITE" id="PS50929"/>
    </source>
</evidence>
<evidence type="ECO:0000256" key="10">
    <source>
        <dbReference type="SAM" id="Phobius"/>
    </source>
</evidence>
<dbReference type="SUPFAM" id="SSF90123">
    <property type="entry name" value="ABC transporter transmembrane region"/>
    <property type="match status" value="1"/>
</dbReference>
<feature type="transmembrane region" description="Helical" evidence="10">
    <location>
        <begin position="47"/>
        <end position="67"/>
    </location>
</feature>
<reference evidence="13 14" key="1">
    <citation type="journal article" date="2016" name="Nat. Commun.">
        <title>Thousands of microbial genomes shed light on interconnected biogeochemical processes in an aquifer system.</title>
        <authorList>
            <person name="Anantharaman K."/>
            <person name="Brown C.T."/>
            <person name="Hug L.A."/>
            <person name="Sharon I."/>
            <person name="Castelle C.J."/>
            <person name="Probst A.J."/>
            <person name="Thomas B.C."/>
            <person name="Singh A."/>
            <person name="Wilkins M.J."/>
            <person name="Karaoz U."/>
            <person name="Brodie E.L."/>
            <person name="Williams K.H."/>
            <person name="Hubbard S.S."/>
            <person name="Banfield J.F."/>
        </authorList>
    </citation>
    <scope>NUCLEOTIDE SEQUENCE [LARGE SCALE GENOMIC DNA]</scope>
</reference>
<evidence type="ECO:0000256" key="1">
    <source>
        <dbReference type="ARBA" id="ARBA00004651"/>
    </source>
</evidence>
<keyword evidence="2" id="KW-0813">Transport</keyword>
<feature type="transmembrane region" description="Helical" evidence="10">
    <location>
        <begin position="308"/>
        <end position="328"/>
    </location>
</feature>
<dbReference type="Pfam" id="PF00005">
    <property type="entry name" value="ABC_tran"/>
    <property type="match status" value="1"/>
</dbReference>
<evidence type="ECO:0000313" key="13">
    <source>
        <dbReference type="EMBL" id="OHA32578.1"/>
    </source>
</evidence>
<dbReference type="InterPro" id="IPR003439">
    <property type="entry name" value="ABC_transporter-like_ATP-bd"/>
</dbReference>
<evidence type="ECO:0000259" key="11">
    <source>
        <dbReference type="PROSITE" id="PS50893"/>
    </source>
</evidence>
<dbReference type="InterPro" id="IPR003593">
    <property type="entry name" value="AAA+_ATPase"/>
</dbReference>
<dbReference type="STRING" id="1802319.A2928_03570"/>
<dbReference type="GO" id="GO:0005886">
    <property type="term" value="C:plasma membrane"/>
    <property type="evidence" value="ECO:0007669"/>
    <property type="project" value="UniProtKB-SubCell"/>
</dbReference>
<dbReference type="AlphaFoldDB" id="A0A1G2N8W5"/>
<dbReference type="GO" id="GO:0016887">
    <property type="term" value="F:ATP hydrolysis activity"/>
    <property type="evidence" value="ECO:0007669"/>
    <property type="project" value="InterPro"/>
</dbReference>
<keyword evidence="7 10" id="KW-1133">Transmembrane helix</keyword>
<evidence type="ECO:0000313" key="14">
    <source>
        <dbReference type="Proteomes" id="UP000176221"/>
    </source>
</evidence>
<dbReference type="PROSITE" id="PS00211">
    <property type="entry name" value="ABC_TRANSPORTER_1"/>
    <property type="match status" value="1"/>
</dbReference>
<evidence type="ECO:0000256" key="9">
    <source>
        <dbReference type="SAM" id="MobiDB-lite"/>
    </source>
</evidence>
<dbReference type="Proteomes" id="UP000176221">
    <property type="component" value="Unassembled WGS sequence"/>
</dbReference>
<protein>
    <recommendedName>
        <fullName evidence="15">ABC transporter</fullName>
    </recommendedName>
</protein>
<evidence type="ECO:0000256" key="6">
    <source>
        <dbReference type="ARBA" id="ARBA00022840"/>
    </source>
</evidence>
<dbReference type="GO" id="GO:0005524">
    <property type="term" value="F:ATP binding"/>
    <property type="evidence" value="ECO:0007669"/>
    <property type="project" value="UniProtKB-KW"/>
</dbReference>
<feature type="transmembrane region" description="Helical" evidence="10">
    <location>
        <begin position="191"/>
        <end position="209"/>
    </location>
</feature>
<feature type="domain" description="ABC transporter" evidence="11">
    <location>
        <begin position="371"/>
        <end position="605"/>
    </location>
</feature>
<feature type="compositionally biased region" description="Acidic residues" evidence="9">
    <location>
        <begin position="1"/>
        <end position="15"/>
    </location>
</feature>
<dbReference type="FunFam" id="3.40.50.300:FF:000221">
    <property type="entry name" value="Multidrug ABC transporter ATP-binding protein"/>
    <property type="match status" value="1"/>
</dbReference>
<feature type="transmembrane region" description="Helical" evidence="10">
    <location>
        <begin position="87"/>
        <end position="107"/>
    </location>
</feature>
<gene>
    <name evidence="13" type="ORF">A2928_03570</name>
</gene>
<dbReference type="GO" id="GO:0015421">
    <property type="term" value="F:ABC-type oligopeptide transporter activity"/>
    <property type="evidence" value="ECO:0007669"/>
    <property type="project" value="TreeGrafter"/>
</dbReference>
<dbReference type="CDD" id="cd07346">
    <property type="entry name" value="ABC_6TM_exporters"/>
    <property type="match status" value="1"/>
</dbReference>
<evidence type="ECO:0000256" key="3">
    <source>
        <dbReference type="ARBA" id="ARBA00022475"/>
    </source>
</evidence>
<evidence type="ECO:0000256" key="8">
    <source>
        <dbReference type="ARBA" id="ARBA00023136"/>
    </source>
</evidence>
<feature type="transmembrane region" description="Helical" evidence="10">
    <location>
        <begin position="164"/>
        <end position="185"/>
    </location>
</feature>
<dbReference type="EMBL" id="MHRX01000041">
    <property type="protein sequence ID" value="OHA32578.1"/>
    <property type="molecule type" value="Genomic_DNA"/>
</dbReference>
<name>A0A1G2N8W5_9BACT</name>
<evidence type="ECO:0000256" key="4">
    <source>
        <dbReference type="ARBA" id="ARBA00022692"/>
    </source>
</evidence>
<feature type="region of interest" description="Disordered" evidence="9">
    <location>
        <begin position="1"/>
        <end position="23"/>
    </location>
</feature>
<dbReference type="InterPro" id="IPR011527">
    <property type="entry name" value="ABC1_TM_dom"/>
</dbReference>
<evidence type="ECO:0000256" key="5">
    <source>
        <dbReference type="ARBA" id="ARBA00022741"/>
    </source>
</evidence>
<keyword evidence="3" id="KW-1003">Cell membrane</keyword>
<keyword evidence="6" id="KW-0067">ATP-binding</keyword>
<dbReference type="SUPFAM" id="SSF52540">
    <property type="entry name" value="P-loop containing nucleoside triphosphate hydrolases"/>
    <property type="match status" value="1"/>
</dbReference>
<dbReference type="InterPro" id="IPR027417">
    <property type="entry name" value="P-loop_NTPase"/>
</dbReference>
<feature type="transmembrane region" description="Helical" evidence="10">
    <location>
        <begin position="280"/>
        <end position="302"/>
    </location>
</feature>
<comment type="subcellular location">
    <subcellularLocation>
        <location evidence="1">Cell membrane</location>
        <topology evidence="1">Multi-pass membrane protein</topology>
    </subcellularLocation>
</comment>
<keyword evidence="4 10" id="KW-0812">Transmembrane</keyword>
<dbReference type="PANTHER" id="PTHR43394">
    <property type="entry name" value="ATP-DEPENDENT PERMEASE MDL1, MITOCHONDRIAL"/>
    <property type="match status" value="1"/>
</dbReference>
<evidence type="ECO:0000256" key="2">
    <source>
        <dbReference type="ARBA" id="ARBA00022448"/>
    </source>
</evidence>
<dbReference type="InterPro" id="IPR039421">
    <property type="entry name" value="Type_1_exporter"/>
</dbReference>
<keyword evidence="5" id="KW-0547">Nucleotide-binding</keyword>
<dbReference type="SMART" id="SM00382">
    <property type="entry name" value="AAA"/>
    <property type="match status" value="1"/>
</dbReference>
<accession>A0A1G2N8W5</accession>
<dbReference type="Gene3D" id="3.40.50.300">
    <property type="entry name" value="P-loop containing nucleotide triphosphate hydrolases"/>
    <property type="match status" value="1"/>
</dbReference>
<evidence type="ECO:0008006" key="15">
    <source>
        <dbReference type="Google" id="ProtNLM"/>
    </source>
</evidence>
<dbReference type="Gene3D" id="1.20.1560.10">
    <property type="entry name" value="ABC transporter type 1, transmembrane domain"/>
    <property type="match status" value="1"/>
</dbReference>
<dbReference type="InterPro" id="IPR017871">
    <property type="entry name" value="ABC_transporter-like_CS"/>
</dbReference>
<feature type="domain" description="ABC transmembrane type-1" evidence="12">
    <location>
        <begin position="52"/>
        <end position="337"/>
    </location>
</feature>
<keyword evidence="8 10" id="KW-0472">Membrane</keyword>
<sequence>MAENEPEDKDEAPAPEEEKKDEVTRRNLKESFVILLSYLKKYKRETLMLSGLGVVSAIGNGAIPYITGKFFDAIISPGEVSVFGVLLQLYVFLLILWAVIQIITYLVDWQINIKSENFSNAVWVDYWSKGIAHLLMLPMSFHKEKKIGEIGEKINRAAFSLETIVGRIVIDLAPQFLSIIIALGIGFYINAWLSLVLVVGILTYSFILFRSVKPIADIQREYQTHLFKAFGDSYDLVGNAHAIKQATAEVYEGERLGGILKGPVLSLWSKMNKIWSNLTLAQRIIILAAQLTIFVVSVALITRGQMTIGELLAFNAYATMVFGPFVVVGRNWQTIQNGVIQLEESEAVLQVPPEPYHPSGQPEKTPLFGNIVFDHVSFFYDEKKPVLQDINFEVKAGEVVALVGESGVGKSTLIELLSGYHFPKTGKVLIDGKPIETIDLISLRSQIGVVPQEVVLFNDTILHNVRYGTFSATDEEVRDVARKAHAFDFIEKFPNKWKQLVGERGVKLSVGQKQRIAIARAILRNPKILILDEPTSALDAGSEKIITESLENLMRGKTTFIIAHRLSTVRKANKILVFKEGKIIETGTHQELLKIEGGEYRRLYELQIGLHD</sequence>
<organism evidence="13 14">
    <name type="scientific">Candidatus Taylorbacteria bacterium RIFCSPLOWO2_01_FULL_45_15b</name>
    <dbReference type="NCBI Taxonomy" id="1802319"/>
    <lineage>
        <taxon>Bacteria</taxon>
        <taxon>Candidatus Tayloriibacteriota</taxon>
    </lineage>
</organism>
<proteinExistence type="predicted"/>
<dbReference type="PROSITE" id="PS50929">
    <property type="entry name" value="ABC_TM1F"/>
    <property type="match status" value="1"/>
</dbReference>
<evidence type="ECO:0000256" key="7">
    <source>
        <dbReference type="ARBA" id="ARBA00022989"/>
    </source>
</evidence>
<dbReference type="PROSITE" id="PS50893">
    <property type="entry name" value="ABC_TRANSPORTER_2"/>
    <property type="match status" value="1"/>
</dbReference>
<dbReference type="InterPro" id="IPR036640">
    <property type="entry name" value="ABC1_TM_sf"/>
</dbReference>
<dbReference type="Pfam" id="PF00664">
    <property type="entry name" value="ABC_membrane"/>
    <property type="match status" value="1"/>
</dbReference>